<feature type="chain" id="PRO_5008098188" description="Isochorismatase-like domain-containing protein" evidence="2">
    <location>
        <begin position="20"/>
        <end position="217"/>
    </location>
</feature>
<dbReference type="Proteomes" id="UP000078507">
    <property type="component" value="Unassembled WGS sequence"/>
</dbReference>
<reference evidence="4 5" key="1">
    <citation type="submission" date="2015-11" db="EMBL/GenBank/DDBJ databases">
        <title>Ensifer anhuiense sp. nov., an effective nitrogen fixation bacterium with Glycine soja.</title>
        <authorList>
            <person name="Yan H."/>
            <person name="Chen W."/>
        </authorList>
    </citation>
    <scope>NUCLEOTIDE SEQUENCE [LARGE SCALE GENOMIC DNA]</scope>
    <source>
        <strain evidence="4 5">LMG 7837</strain>
    </source>
</reference>
<dbReference type="PANTHER" id="PTHR43540">
    <property type="entry name" value="PEROXYUREIDOACRYLATE/UREIDOACRYLATE AMIDOHYDROLASE-RELATED"/>
    <property type="match status" value="1"/>
</dbReference>
<proteinExistence type="predicted"/>
<evidence type="ECO:0000259" key="3">
    <source>
        <dbReference type="Pfam" id="PF00857"/>
    </source>
</evidence>
<accession>A0A178YR77</accession>
<dbReference type="InterPro" id="IPR036380">
    <property type="entry name" value="Isochorismatase-like_sf"/>
</dbReference>
<dbReference type="InterPro" id="IPR000868">
    <property type="entry name" value="Isochorismatase-like_dom"/>
</dbReference>
<dbReference type="EMBL" id="LNQB01000047">
    <property type="protein sequence ID" value="OAP50029.1"/>
    <property type="molecule type" value="Genomic_DNA"/>
</dbReference>
<feature type="signal peptide" evidence="2">
    <location>
        <begin position="1"/>
        <end position="19"/>
    </location>
</feature>
<name>A0A178YR77_SINSA</name>
<dbReference type="GO" id="GO:0016787">
    <property type="term" value="F:hydrolase activity"/>
    <property type="evidence" value="ECO:0007669"/>
    <property type="project" value="UniProtKB-KW"/>
</dbReference>
<dbReference type="InterPro" id="IPR050272">
    <property type="entry name" value="Isochorismatase-like_hydrls"/>
</dbReference>
<evidence type="ECO:0000256" key="1">
    <source>
        <dbReference type="ARBA" id="ARBA00022801"/>
    </source>
</evidence>
<dbReference type="RefSeq" id="WP_066868558.1">
    <property type="nucleotide sequence ID" value="NZ_LNQB01000047.1"/>
</dbReference>
<dbReference type="OrthoDB" id="9807387at2"/>
<evidence type="ECO:0000313" key="5">
    <source>
        <dbReference type="Proteomes" id="UP000078507"/>
    </source>
</evidence>
<gene>
    <name evidence="4" type="ORF">ATB98_09590</name>
</gene>
<dbReference type="PANTHER" id="PTHR43540:SF6">
    <property type="entry name" value="ISOCHORISMATASE-LIKE DOMAIN-CONTAINING PROTEIN"/>
    <property type="match status" value="1"/>
</dbReference>
<dbReference type="STRING" id="36856.ATB98_09590"/>
<dbReference type="SUPFAM" id="SSF52499">
    <property type="entry name" value="Isochorismatase-like hydrolases"/>
    <property type="match status" value="1"/>
</dbReference>
<keyword evidence="1" id="KW-0378">Hydrolase</keyword>
<dbReference type="AlphaFoldDB" id="A0A178YR77"/>
<evidence type="ECO:0000256" key="2">
    <source>
        <dbReference type="SAM" id="SignalP"/>
    </source>
</evidence>
<keyword evidence="5" id="KW-1185">Reference proteome</keyword>
<organism evidence="4 5">
    <name type="scientific">Sinorhizobium saheli</name>
    <dbReference type="NCBI Taxonomy" id="36856"/>
    <lineage>
        <taxon>Bacteria</taxon>
        <taxon>Pseudomonadati</taxon>
        <taxon>Pseudomonadota</taxon>
        <taxon>Alphaproteobacteria</taxon>
        <taxon>Hyphomicrobiales</taxon>
        <taxon>Rhizobiaceae</taxon>
        <taxon>Sinorhizobium/Ensifer group</taxon>
        <taxon>Sinorhizobium</taxon>
    </lineage>
</organism>
<sequence length="217" mass="23131">MTPLLAAALAIAALAALFAAELKRERAKVDAPTLGERIDLSMRPNLALLVIDMQEDFTAVGGRGGWDERYMKTHLGAIDIMASKALKAEIPVIAIRHVHRMPLIRLTVRLFGEGRGLPGSKGLGLSPELGLTPDFEVVKALSDGFSSPELEGYLQAKGVGTLLLTGLDGCHGVQATAHGALNRGYRVEIVENAVLSRDEGAWRRHLAALTGRGAVLI</sequence>
<protein>
    <recommendedName>
        <fullName evidence="3">Isochorismatase-like domain-containing protein</fullName>
    </recommendedName>
</protein>
<keyword evidence="2" id="KW-0732">Signal</keyword>
<dbReference type="Gene3D" id="3.40.50.850">
    <property type="entry name" value="Isochorismatase-like"/>
    <property type="match status" value="1"/>
</dbReference>
<evidence type="ECO:0000313" key="4">
    <source>
        <dbReference type="EMBL" id="OAP50029.1"/>
    </source>
</evidence>
<dbReference type="Pfam" id="PF00857">
    <property type="entry name" value="Isochorismatase"/>
    <property type="match status" value="1"/>
</dbReference>
<feature type="domain" description="Isochorismatase-like" evidence="3">
    <location>
        <begin position="47"/>
        <end position="217"/>
    </location>
</feature>
<dbReference type="CDD" id="cd00431">
    <property type="entry name" value="cysteine_hydrolases"/>
    <property type="match status" value="1"/>
</dbReference>
<comment type="caution">
    <text evidence="4">The sequence shown here is derived from an EMBL/GenBank/DDBJ whole genome shotgun (WGS) entry which is preliminary data.</text>
</comment>